<comment type="caution">
    <text evidence="1">The sequence shown here is derived from an EMBL/GenBank/DDBJ whole genome shotgun (WGS) entry which is preliminary data.</text>
</comment>
<sequence length="33" mass="3724">MPNDIAHIKPTVNRLIDMIVEGGIKIPPLQRPF</sequence>
<accession>A0A0F8XFR6</accession>
<gene>
    <name evidence="1" type="ORF">LCGC14_2948570</name>
</gene>
<proteinExistence type="predicted"/>
<feature type="non-terminal residue" evidence="1">
    <location>
        <position position="33"/>
    </location>
</feature>
<organism evidence="1">
    <name type="scientific">marine sediment metagenome</name>
    <dbReference type="NCBI Taxonomy" id="412755"/>
    <lineage>
        <taxon>unclassified sequences</taxon>
        <taxon>metagenomes</taxon>
        <taxon>ecological metagenomes</taxon>
    </lineage>
</organism>
<protein>
    <submittedName>
        <fullName evidence="1">Uncharacterized protein</fullName>
    </submittedName>
</protein>
<dbReference type="AlphaFoldDB" id="A0A0F8XFR6"/>
<reference evidence="1" key="1">
    <citation type="journal article" date="2015" name="Nature">
        <title>Complex archaea that bridge the gap between prokaryotes and eukaryotes.</title>
        <authorList>
            <person name="Spang A."/>
            <person name="Saw J.H."/>
            <person name="Jorgensen S.L."/>
            <person name="Zaremba-Niedzwiedzka K."/>
            <person name="Martijn J."/>
            <person name="Lind A.E."/>
            <person name="van Eijk R."/>
            <person name="Schleper C."/>
            <person name="Guy L."/>
            <person name="Ettema T.J."/>
        </authorList>
    </citation>
    <scope>NUCLEOTIDE SEQUENCE</scope>
</reference>
<name>A0A0F8XFR6_9ZZZZ</name>
<evidence type="ECO:0000313" key="1">
    <source>
        <dbReference type="EMBL" id="KKK67987.1"/>
    </source>
</evidence>
<dbReference type="EMBL" id="LAZR01059343">
    <property type="protein sequence ID" value="KKK67987.1"/>
    <property type="molecule type" value="Genomic_DNA"/>
</dbReference>